<evidence type="ECO:0000256" key="2">
    <source>
        <dbReference type="ARBA" id="ARBA00022490"/>
    </source>
</evidence>
<accession>A0A060WKP9</accession>
<evidence type="ECO:0000256" key="1">
    <source>
        <dbReference type="ARBA" id="ARBA00004300"/>
    </source>
</evidence>
<comment type="subcellular location">
    <subcellularLocation>
        <location evidence="1">Cytoplasm</location>
        <location evidence="1">Cytoskeleton</location>
        <location evidence="1">Microtubule organizing center</location>
        <location evidence="1">Centrosome</location>
    </subcellularLocation>
</comment>
<feature type="coiled-coil region" evidence="5">
    <location>
        <begin position="1390"/>
        <end position="1420"/>
    </location>
</feature>
<sequence>MEDEERQKKLEAGKAKLAEYRQRKAHADRQKKQKKKKRRETDDDPGGDGPGRGEVEQELDQSVGEEVSGNRGVVGGGRGEPDPPTTEFTFARTLRCGEPVKHDQTYTIEPDSEVSTTAEDYSSEVNGCLEMTEIPMETSKEFIWEEVDPVQQEARGGRVQVMEEELAAKTLVVEELSRQLEEFRAAFGTEGVQQLQDFEAALKQRDGIITQLTANLQQSRKEKDEVMREFLEMTEQSQKLHIQFQQLQAGETLRNTSHSSTAQDLLQAKQQLVQYQQQLEEMDGQVRGHHEMSEEQLLQISQLQHRLKEAEMVERRTEDSFAQRVNEKDLLISEQTAIITEHERTLTMLKVELAQVGRMTEETFAQKLNEKELLIAEQERVMSEHDSSLHQLKDELTASEKCLNDLNQQITAKAKELESCKGNLDNCKRDLESTTNQLNSCRVELEGSKGELYSCRIELESSKGELDSFRFELESSKGELESCRVDLESCRGELSASRQKERMSSSEIQQLMGTVEDLQKRCHQGSLSECDTLQRMEEDSARRLDHLRTELDEMYGEQIVQMKQELCLQHSAALEQVTAQHRKELELLKSQQSVTRPSPEVVIELKGKIVVLQQRLQEAQVLREKTRQELSQVAQEKLNLQGQVVDHLHDLRSARSKRLQETIDDLKDQLATAAESAVEIEAKHESETTNYKIKLEMMEREKDAVLDRMAESQEAELERLRTQLLFSHEEELILLREDLRRESQLNTENLLNEASIRHGRALEELRNAYKDERDELLHQIFALKDDLKMALHSSKAEELVVQLKDLQVEELRKGGEERVRMEREIQMLLKKNELLENQSKEQEKSWDNKWRKQESEKRILMETNNAMKEEVESKMEKIQSFMIENEQKQRQVVELQEEIEKQRNTFSFAEKNFEVNYQELKEEYMCLVEVKAQLEERILKETLVYESKLASLQSQIQELRENKETNKMEDKSKDNCGASIEKYTTELTEKLKVALAEKEELAMRLSKVTEQLTVTEGELDELEGELSQVRRENKEVIAQNENLEEELERERETLKERKGEIELQREEGGRAAQSQAKLQQRGQPVQSAAPACSIEDHHLQIESLQGEVVILPSSLQAAEIERDRLRHTPEAWHQSQTLTLSAAPSQVSTVGEGPVECSSALEPSASGSHRRKTQQRRGKKKRQSSAQTKEKREKEEVAERNKAGGATAAAEWEARARMESQVPSISQQRTGKDDATDGYHGDGERDCVGKQGKSVDGMECSVDSVAKQEEDRDSETTEHVECRLQLEAQRISLSQMHAAQLELLREQTDARVSTLEQELGFLKKTYKDDLRSSKYQNVVQVVSEECKQLILSFAKLFGEEFLEYLHPTDVEDWKIHWFEKEETRDPSAVLQEAKEMYRDLQQVKQRIEQEHGRLLQLQSLLKADGNKIEVMQLMYDELKRSSEEKIASLRRHIESSSISTHNLKDLREPTAASPSSHTAEDIQKLMADVHQQRAQLEECHRMEVERLRAYYQQQAKATEEHYATELIMLQQHLDEVTGTEAQFSHSFVARAVCLGSLSC</sequence>
<feature type="region of interest" description="Disordered" evidence="6">
    <location>
        <begin position="1"/>
        <end position="88"/>
    </location>
</feature>
<gene>
    <name evidence="7" type="ORF">GSONMT00044408001</name>
</gene>
<proteinExistence type="predicted"/>
<feature type="coiled-coil region" evidence="5">
    <location>
        <begin position="375"/>
        <end position="444"/>
    </location>
</feature>
<dbReference type="PANTHER" id="PTHR44981:SF1">
    <property type="entry name" value="A-KINASE ANCHOR PROTEIN 9"/>
    <property type="match status" value="1"/>
</dbReference>
<dbReference type="PANTHER" id="PTHR44981">
    <property type="entry name" value="PERICENTRIN-LIKE PROTEIN, ISOFORM F"/>
    <property type="match status" value="1"/>
</dbReference>
<evidence type="ECO:0008006" key="9">
    <source>
        <dbReference type="Google" id="ProtNLM"/>
    </source>
</evidence>
<feature type="compositionally biased region" description="Basic and acidic residues" evidence="6">
    <location>
        <begin position="1188"/>
        <end position="1202"/>
    </location>
</feature>
<feature type="compositionally biased region" description="Basic residues" evidence="6">
    <location>
        <begin position="1168"/>
        <end position="1183"/>
    </location>
</feature>
<dbReference type="InterPro" id="IPR028745">
    <property type="entry name" value="AKAP9/Pericentrin"/>
</dbReference>
<keyword evidence="2" id="KW-0963">Cytoplasm</keyword>
<reference evidence="7" key="1">
    <citation type="journal article" date="2014" name="Nat. Commun.">
        <title>The rainbow trout genome provides novel insights into evolution after whole-genome duplication in vertebrates.</title>
        <authorList>
            <person name="Berthelot C."/>
            <person name="Brunet F."/>
            <person name="Chalopin D."/>
            <person name="Juanchich A."/>
            <person name="Bernard M."/>
            <person name="Noel B."/>
            <person name="Bento P."/>
            <person name="Da Silva C."/>
            <person name="Labadie K."/>
            <person name="Alberti A."/>
            <person name="Aury J.M."/>
            <person name="Louis A."/>
            <person name="Dehais P."/>
            <person name="Bardou P."/>
            <person name="Montfort J."/>
            <person name="Klopp C."/>
            <person name="Cabau C."/>
            <person name="Gaspin C."/>
            <person name="Thorgaard G.H."/>
            <person name="Boussaha M."/>
            <person name="Quillet E."/>
            <person name="Guyomard R."/>
            <person name="Galiana D."/>
            <person name="Bobe J."/>
            <person name="Volff J.N."/>
            <person name="Genet C."/>
            <person name="Wincker P."/>
            <person name="Jaillon O."/>
            <person name="Roest Crollius H."/>
            <person name="Guiguen Y."/>
        </authorList>
    </citation>
    <scope>NUCLEOTIDE SEQUENCE [LARGE SCALE GENOMIC DNA]</scope>
</reference>
<name>A0A060WKP9_ONCMY</name>
<organism evidence="7 8">
    <name type="scientific">Oncorhynchus mykiss</name>
    <name type="common">Rainbow trout</name>
    <name type="synonym">Salmo gairdneri</name>
    <dbReference type="NCBI Taxonomy" id="8022"/>
    <lineage>
        <taxon>Eukaryota</taxon>
        <taxon>Metazoa</taxon>
        <taxon>Chordata</taxon>
        <taxon>Craniata</taxon>
        <taxon>Vertebrata</taxon>
        <taxon>Euteleostomi</taxon>
        <taxon>Actinopterygii</taxon>
        <taxon>Neopterygii</taxon>
        <taxon>Teleostei</taxon>
        <taxon>Protacanthopterygii</taxon>
        <taxon>Salmoniformes</taxon>
        <taxon>Salmonidae</taxon>
        <taxon>Salmoninae</taxon>
        <taxon>Oncorhynchus</taxon>
    </lineage>
</organism>
<evidence type="ECO:0000313" key="8">
    <source>
        <dbReference type="Proteomes" id="UP000193380"/>
    </source>
</evidence>
<reference evidence="7" key="2">
    <citation type="submission" date="2014-03" db="EMBL/GenBank/DDBJ databases">
        <authorList>
            <person name="Genoscope - CEA"/>
        </authorList>
    </citation>
    <scope>NUCLEOTIDE SEQUENCE</scope>
</reference>
<dbReference type="GO" id="GO:0060090">
    <property type="term" value="F:molecular adaptor activity"/>
    <property type="evidence" value="ECO:0007669"/>
    <property type="project" value="InterPro"/>
</dbReference>
<evidence type="ECO:0000256" key="3">
    <source>
        <dbReference type="ARBA" id="ARBA00023054"/>
    </source>
</evidence>
<feature type="region of interest" description="Disordered" evidence="6">
    <location>
        <begin position="1138"/>
        <end position="1252"/>
    </location>
</feature>
<dbReference type="EMBL" id="FR904603">
    <property type="protein sequence ID" value="CDQ67903.1"/>
    <property type="molecule type" value="Genomic_DNA"/>
</dbReference>
<evidence type="ECO:0000256" key="6">
    <source>
        <dbReference type="SAM" id="MobiDB-lite"/>
    </source>
</evidence>
<feature type="coiled-coil region" evidence="5">
    <location>
        <begin position="159"/>
        <end position="236"/>
    </location>
</feature>
<feature type="compositionally biased region" description="Low complexity" evidence="6">
    <location>
        <begin position="62"/>
        <end position="71"/>
    </location>
</feature>
<dbReference type="Gene3D" id="1.10.287.1490">
    <property type="match status" value="1"/>
</dbReference>
<feature type="region of interest" description="Disordered" evidence="6">
    <location>
        <begin position="1054"/>
        <end position="1090"/>
    </location>
</feature>
<keyword evidence="3 5" id="KW-0175">Coiled coil</keyword>
<feature type="compositionally biased region" description="Basic and acidic residues" evidence="6">
    <location>
        <begin position="1"/>
        <end position="30"/>
    </location>
</feature>
<dbReference type="GO" id="GO:0005813">
    <property type="term" value="C:centrosome"/>
    <property type="evidence" value="ECO:0007669"/>
    <property type="project" value="UniProtKB-SubCell"/>
</dbReference>
<feature type="compositionally biased region" description="Basic and acidic residues" evidence="6">
    <location>
        <begin position="1054"/>
        <end position="1069"/>
    </location>
</feature>
<keyword evidence="4" id="KW-0206">Cytoskeleton</keyword>
<feature type="compositionally biased region" description="Polar residues" evidence="6">
    <location>
        <begin position="1138"/>
        <end position="1149"/>
    </location>
</feature>
<feature type="compositionally biased region" description="Polar residues" evidence="6">
    <location>
        <begin position="1072"/>
        <end position="1086"/>
    </location>
</feature>
<protein>
    <recommendedName>
        <fullName evidence="9">Pericentrin/AKAP-450 centrosomal targeting domain-containing protein</fullName>
    </recommendedName>
</protein>
<feature type="coiled-coil region" evidence="5">
    <location>
        <begin position="265"/>
        <end position="320"/>
    </location>
</feature>
<evidence type="ECO:0000256" key="5">
    <source>
        <dbReference type="SAM" id="Coils"/>
    </source>
</evidence>
<feature type="compositionally biased region" description="Basic and acidic residues" evidence="6">
    <location>
        <begin position="1230"/>
        <end position="1248"/>
    </location>
</feature>
<dbReference type="PaxDb" id="8022-A0A060WKP9"/>
<dbReference type="GO" id="GO:0007165">
    <property type="term" value="P:signal transduction"/>
    <property type="evidence" value="ECO:0007669"/>
    <property type="project" value="InterPro"/>
</dbReference>
<dbReference type="Proteomes" id="UP000193380">
    <property type="component" value="Unassembled WGS sequence"/>
</dbReference>
<evidence type="ECO:0000256" key="4">
    <source>
        <dbReference type="ARBA" id="ARBA00023212"/>
    </source>
</evidence>
<feature type="coiled-coil region" evidence="5">
    <location>
        <begin position="609"/>
        <end position="730"/>
    </location>
</feature>
<feature type="coiled-coil region" evidence="5">
    <location>
        <begin position="818"/>
        <end position="845"/>
    </location>
</feature>
<dbReference type="STRING" id="8022.A0A060WKP9"/>
<evidence type="ECO:0000313" key="7">
    <source>
        <dbReference type="EMBL" id="CDQ67903.1"/>
    </source>
</evidence>